<dbReference type="PANTHER" id="PTHR10044:SF139">
    <property type="entry name" value="DEATH-ASSOCIATED INHIBITOR OF APOPTOSIS 2"/>
    <property type="match status" value="1"/>
</dbReference>
<name>A0A8S4Q1P8_OWEFU</name>
<keyword evidence="3" id="KW-1185">Reference proteome</keyword>
<dbReference type="Gene3D" id="1.10.1170.10">
    <property type="entry name" value="Inhibitor Of Apoptosis Protein (2mihbC-IAP-1), Chain A"/>
    <property type="match status" value="1"/>
</dbReference>
<dbReference type="InterPro" id="IPR001370">
    <property type="entry name" value="BIR_rpt"/>
</dbReference>
<sequence length="334" mass="37961">MDTSSCKVNVGTKPNKKDMRSQSFRLATYVNWPKDAHVRPNSLAEAGLYSTGSHDEVKCFSCDFTFSAIDDQALNEHEIKCPDCMFIKDRENSDNIPLQAPPDLGFEFVESVCNKPDFKLQEIDTSSILAEMASPAPESAPDMHLEGDLQIASMRESQCIKVTPIKHLLHKDYAEMLQFNDRSEVNSGKIQYYEGTSRPQGGASHYLGRIQSVDEASKLDGYSSLYSGGGQFDEEEYKLDDGHQTQIEEIQYGGVNKWHPDNQYSTQTDCQGERPQEYLFGQPIHKTDIGLSFSNPHVNIRRKLPESCRNMFQMKVFVLLIFAVFMFTYLMHIY</sequence>
<dbReference type="InterPro" id="IPR050784">
    <property type="entry name" value="IAP"/>
</dbReference>
<dbReference type="OrthoDB" id="4034597at2759"/>
<gene>
    <name evidence="2" type="ORF">OFUS_LOCUS23486</name>
</gene>
<comment type="caution">
    <text evidence="2">The sequence shown here is derived from an EMBL/GenBank/DDBJ whole genome shotgun (WGS) entry which is preliminary data.</text>
</comment>
<dbReference type="GO" id="GO:0051726">
    <property type="term" value="P:regulation of cell cycle"/>
    <property type="evidence" value="ECO:0007669"/>
    <property type="project" value="TreeGrafter"/>
</dbReference>
<proteinExistence type="predicted"/>
<accession>A0A8S4Q1P8</accession>
<dbReference type="EMBL" id="CAIIXF020000011">
    <property type="protein sequence ID" value="CAH1799477.1"/>
    <property type="molecule type" value="Genomic_DNA"/>
</dbReference>
<dbReference type="PROSITE" id="PS50143">
    <property type="entry name" value="BIR_REPEAT_2"/>
    <property type="match status" value="1"/>
</dbReference>
<dbReference type="AlphaFoldDB" id="A0A8S4Q1P8"/>
<dbReference type="Pfam" id="PF00653">
    <property type="entry name" value="BIR"/>
    <property type="match status" value="1"/>
</dbReference>
<keyword evidence="1" id="KW-0472">Membrane</keyword>
<reference evidence="2" key="1">
    <citation type="submission" date="2022-03" db="EMBL/GenBank/DDBJ databases">
        <authorList>
            <person name="Martin C."/>
        </authorList>
    </citation>
    <scope>NUCLEOTIDE SEQUENCE</scope>
</reference>
<dbReference type="SMART" id="SM00238">
    <property type="entry name" value="BIR"/>
    <property type="match status" value="1"/>
</dbReference>
<evidence type="ECO:0000313" key="2">
    <source>
        <dbReference type="EMBL" id="CAH1799477.1"/>
    </source>
</evidence>
<evidence type="ECO:0000313" key="3">
    <source>
        <dbReference type="Proteomes" id="UP000749559"/>
    </source>
</evidence>
<protein>
    <submittedName>
        <fullName evidence="2">Uncharacterized protein</fullName>
    </submittedName>
</protein>
<dbReference type="GO" id="GO:0005634">
    <property type="term" value="C:nucleus"/>
    <property type="evidence" value="ECO:0007669"/>
    <property type="project" value="TreeGrafter"/>
</dbReference>
<dbReference type="Proteomes" id="UP000749559">
    <property type="component" value="Unassembled WGS sequence"/>
</dbReference>
<evidence type="ECO:0000256" key="1">
    <source>
        <dbReference type="SAM" id="Phobius"/>
    </source>
</evidence>
<dbReference type="SUPFAM" id="SSF57924">
    <property type="entry name" value="Inhibitor of apoptosis (IAP) repeat"/>
    <property type="match status" value="1"/>
</dbReference>
<feature type="transmembrane region" description="Helical" evidence="1">
    <location>
        <begin position="312"/>
        <end position="331"/>
    </location>
</feature>
<keyword evidence="1" id="KW-0812">Transmembrane</keyword>
<keyword evidence="1" id="KW-1133">Transmembrane helix</keyword>
<organism evidence="2 3">
    <name type="scientific">Owenia fusiformis</name>
    <name type="common">Polychaete worm</name>
    <dbReference type="NCBI Taxonomy" id="6347"/>
    <lineage>
        <taxon>Eukaryota</taxon>
        <taxon>Metazoa</taxon>
        <taxon>Spiralia</taxon>
        <taxon>Lophotrochozoa</taxon>
        <taxon>Annelida</taxon>
        <taxon>Polychaeta</taxon>
        <taxon>Sedentaria</taxon>
        <taxon>Canalipalpata</taxon>
        <taxon>Sabellida</taxon>
        <taxon>Oweniida</taxon>
        <taxon>Oweniidae</taxon>
        <taxon>Owenia</taxon>
    </lineage>
</organism>
<dbReference type="PANTHER" id="PTHR10044">
    <property type="entry name" value="INHIBITOR OF APOPTOSIS"/>
    <property type="match status" value="1"/>
</dbReference>
<dbReference type="CDD" id="cd00022">
    <property type="entry name" value="BIR"/>
    <property type="match status" value="1"/>
</dbReference>
<dbReference type="GO" id="GO:0005737">
    <property type="term" value="C:cytoplasm"/>
    <property type="evidence" value="ECO:0007669"/>
    <property type="project" value="TreeGrafter"/>
</dbReference>